<dbReference type="InterPro" id="IPR002292">
    <property type="entry name" value="Orn/put_carbamltrans"/>
</dbReference>
<evidence type="ECO:0000256" key="3">
    <source>
        <dbReference type="RuleBase" id="RU003634"/>
    </source>
</evidence>
<dbReference type="InterPro" id="IPR006131">
    <property type="entry name" value="Asp_carbamoyltransf_Asp/Orn-bd"/>
</dbReference>
<keyword evidence="7" id="KW-1185">Reference proteome</keyword>
<dbReference type="PROSITE" id="PS00097">
    <property type="entry name" value="CARBAMOYLTRANSFERASE"/>
    <property type="match status" value="1"/>
</dbReference>
<feature type="domain" description="Aspartate/ornithine carbamoyltransferase Asp/Orn-binding" evidence="4">
    <location>
        <begin position="147"/>
        <end position="301"/>
    </location>
</feature>
<dbReference type="Gene3D" id="3.40.50.1370">
    <property type="entry name" value="Aspartate/ornithine carbamoyltransferase"/>
    <property type="match status" value="2"/>
</dbReference>
<dbReference type="InterPro" id="IPR036901">
    <property type="entry name" value="Asp/Orn_carbamoylTrfase_sf"/>
</dbReference>
<dbReference type="Pfam" id="PF02729">
    <property type="entry name" value="OTCace_N"/>
    <property type="match status" value="1"/>
</dbReference>
<dbReference type="Proteomes" id="UP001569963">
    <property type="component" value="Unassembled WGS sequence"/>
</dbReference>
<dbReference type="PRINTS" id="PR00100">
    <property type="entry name" value="AOTCASE"/>
</dbReference>
<sequence length="311" mass="32889">MKDLLQITDLTAGDLTLLLELATGFQDDPGSAGHPLTHRIVPMYFAKPSTRTRLSTAAAVTRLGGTPIAVGPDELQLRRGETIGDTARVMGSYAAAIVIRTFADADVAELAAAAPIPVVNALTDGHHPLQAVADLLTVQEHFGHLRGHRVAYVGDGGNVARSLMEAAALAGMDVAVASPPGYEPPEEAIAFTATEADRNGGGFVLTSDPAEAVKGASVVYTDVWLSMGDAEDDKARRRKALTPYRVDEHLMALARDDAVFMHCLPAHRGQEVTAGVIDGGRSLAFRQAANRLPATQAVLYALLTDRLKGQR</sequence>
<dbReference type="EMBL" id="JAXCEI010000010">
    <property type="protein sequence ID" value="MFA1541786.1"/>
    <property type="molecule type" value="Genomic_DNA"/>
</dbReference>
<evidence type="ECO:0000256" key="1">
    <source>
        <dbReference type="ARBA" id="ARBA00022679"/>
    </source>
</evidence>
<dbReference type="PRINTS" id="PR00102">
    <property type="entry name" value="OTCASE"/>
</dbReference>
<feature type="domain" description="Aspartate/ornithine carbamoyltransferase carbamoyl-P binding" evidence="5">
    <location>
        <begin position="2"/>
        <end position="140"/>
    </location>
</feature>
<comment type="caution">
    <text evidence="6">The sequence shown here is derived from an EMBL/GenBank/DDBJ whole genome shotgun (WGS) entry which is preliminary data.</text>
</comment>
<dbReference type="NCBIfam" id="TIGR00658">
    <property type="entry name" value="orni_carb_tr"/>
    <property type="match status" value="1"/>
</dbReference>
<accession>A0ABV4QGH8</accession>
<dbReference type="Pfam" id="PF00185">
    <property type="entry name" value="OTCace"/>
    <property type="match status" value="1"/>
</dbReference>
<dbReference type="SUPFAM" id="SSF53671">
    <property type="entry name" value="Aspartate/ornithine carbamoyltransferase"/>
    <property type="match status" value="1"/>
</dbReference>
<dbReference type="NCBIfam" id="NF001986">
    <property type="entry name" value="PRK00779.1"/>
    <property type="match status" value="1"/>
</dbReference>
<protein>
    <recommendedName>
        <fullName evidence="2">Ornithine carbamoyltransferase</fullName>
        <ecNumber evidence="2">2.1.3.3</ecNumber>
    </recommendedName>
</protein>
<organism evidence="6 7">
    <name type="scientific">Actinomadura monticuli</name>
    <dbReference type="NCBI Taxonomy" id="3097367"/>
    <lineage>
        <taxon>Bacteria</taxon>
        <taxon>Bacillati</taxon>
        <taxon>Actinomycetota</taxon>
        <taxon>Actinomycetes</taxon>
        <taxon>Streptosporangiales</taxon>
        <taxon>Thermomonosporaceae</taxon>
        <taxon>Actinomadura</taxon>
    </lineage>
</organism>
<proteinExistence type="inferred from homology"/>
<dbReference type="GO" id="GO:0004585">
    <property type="term" value="F:ornithine carbamoyltransferase activity"/>
    <property type="evidence" value="ECO:0007669"/>
    <property type="project" value="UniProtKB-EC"/>
</dbReference>
<evidence type="ECO:0000256" key="2">
    <source>
        <dbReference type="NCBIfam" id="TIGR00658"/>
    </source>
</evidence>
<evidence type="ECO:0000259" key="5">
    <source>
        <dbReference type="Pfam" id="PF02729"/>
    </source>
</evidence>
<dbReference type="InterPro" id="IPR006130">
    <property type="entry name" value="Asp/Orn_carbamoylTrfase"/>
</dbReference>
<reference evidence="6 7" key="1">
    <citation type="submission" date="2023-11" db="EMBL/GenBank/DDBJ databases">
        <title>Actinomadura monticuli sp. nov., isolated from volcanic ash.</title>
        <authorList>
            <person name="Lee S.D."/>
            <person name="Yang H."/>
            <person name="Kim I.S."/>
        </authorList>
    </citation>
    <scope>NUCLEOTIDE SEQUENCE [LARGE SCALE GENOMIC DNA]</scope>
    <source>
        <strain evidence="6 7">DLS-62</strain>
    </source>
</reference>
<dbReference type="PANTHER" id="PTHR45753">
    <property type="entry name" value="ORNITHINE CARBAMOYLTRANSFERASE, MITOCHONDRIAL"/>
    <property type="match status" value="1"/>
</dbReference>
<dbReference type="RefSeq" id="WP_371951943.1">
    <property type="nucleotide sequence ID" value="NZ_JAXCEI010000010.1"/>
</dbReference>
<dbReference type="PANTHER" id="PTHR45753:SF3">
    <property type="entry name" value="ORNITHINE TRANSCARBAMYLASE, MITOCHONDRIAL"/>
    <property type="match status" value="1"/>
</dbReference>
<evidence type="ECO:0000313" key="7">
    <source>
        <dbReference type="Proteomes" id="UP001569963"/>
    </source>
</evidence>
<keyword evidence="1 3" id="KW-0808">Transferase</keyword>
<name>A0ABV4QGH8_9ACTN</name>
<evidence type="ECO:0000313" key="6">
    <source>
        <dbReference type="EMBL" id="MFA1541786.1"/>
    </source>
</evidence>
<evidence type="ECO:0000259" key="4">
    <source>
        <dbReference type="Pfam" id="PF00185"/>
    </source>
</evidence>
<gene>
    <name evidence="6" type="primary">argF</name>
    <name evidence="6" type="ORF">SM611_22895</name>
</gene>
<dbReference type="EC" id="2.1.3.3" evidence="2"/>
<dbReference type="InterPro" id="IPR006132">
    <property type="entry name" value="Asp/Orn_carbamoyltranf_P-bd"/>
</dbReference>
<comment type="similarity">
    <text evidence="3">Belongs to the aspartate/ornithine carbamoyltransferase superfamily.</text>
</comment>